<dbReference type="Proteomes" id="UP000827872">
    <property type="component" value="Linkage Group LG06"/>
</dbReference>
<dbReference type="EMBL" id="CM037619">
    <property type="protein sequence ID" value="KAH8006876.1"/>
    <property type="molecule type" value="Genomic_DNA"/>
</dbReference>
<comment type="caution">
    <text evidence="1">The sequence shown here is derived from an EMBL/GenBank/DDBJ whole genome shotgun (WGS) entry which is preliminary data.</text>
</comment>
<sequence length="424" mass="46501">MSLGKLPVISWVSSSHNKRRLKGDLTSDMISPPLGDFRHTMHVGRGGDAFGDTSFLRNHGGEGAKHNNFFTRTLRHVRKSPLRNRGSRSNDEASPTPPAVSPIIKNAISLPQLNEGNYESDGCGANFAFKSTPYSFSDYGLESGFCTIPRVPRSEKTPDSSYTNESALARSDSFLSFRLDLGPSLMSELLHVISFPGDLSGEDRGEEEGEESKAPISSDAISPLHLKKSTLAEDSLPWRSGSLHSNCEDSKVSSGFWSHSEASLPLGHSICTNGDSHSIELSQEGSPCSRGKSSDPGAVATERKPTPWQEHQNNDCNTEAREFDRSTQVLACRYGPGSTYHSLQQQDESGNQASWESPDPSLWRSKVGVAVQQAHKAGWHQRAEEEEEEEEEDDISGDCVAIAREAHSDSFEYVDEDEEDEVKV</sequence>
<reference evidence="1" key="1">
    <citation type="submission" date="2021-08" db="EMBL/GenBank/DDBJ databases">
        <title>The first chromosome-level gecko genome reveals the dynamic sex chromosomes of Neotropical dwarf geckos (Sphaerodactylidae: Sphaerodactylus).</title>
        <authorList>
            <person name="Pinto B.J."/>
            <person name="Keating S.E."/>
            <person name="Gamble T."/>
        </authorList>
    </citation>
    <scope>NUCLEOTIDE SEQUENCE</scope>
    <source>
        <strain evidence="1">TG3544</strain>
    </source>
</reference>
<evidence type="ECO:0000313" key="1">
    <source>
        <dbReference type="EMBL" id="KAH8006876.1"/>
    </source>
</evidence>
<accession>A0ACB8FNZ1</accession>
<evidence type="ECO:0000313" key="2">
    <source>
        <dbReference type="Proteomes" id="UP000827872"/>
    </source>
</evidence>
<name>A0ACB8FNZ1_9SAUR</name>
<protein>
    <submittedName>
        <fullName evidence="1">Uncharacterized protein</fullName>
    </submittedName>
</protein>
<proteinExistence type="predicted"/>
<gene>
    <name evidence="1" type="ORF">K3G42_014789</name>
</gene>
<keyword evidence="2" id="KW-1185">Reference proteome</keyword>
<organism evidence="1 2">
    <name type="scientific">Sphaerodactylus townsendi</name>
    <dbReference type="NCBI Taxonomy" id="933632"/>
    <lineage>
        <taxon>Eukaryota</taxon>
        <taxon>Metazoa</taxon>
        <taxon>Chordata</taxon>
        <taxon>Craniata</taxon>
        <taxon>Vertebrata</taxon>
        <taxon>Euteleostomi</taxon>
        <taxon>Lepidosauria</taxon>
        <taxon>Squamata</taxon>
        <taxon>Bifurcata</taxon>
        <taxon>Gekkota</taxon>
        <taxon>Sphaerodactylidae</taxon>
        <taxon>Sphaerodactylus</taxon>
    </lineage>
</organism>